<dbReference type="Gene3D" id="2.120.10.30">
    <property type="entry name" value="TolB, C-terminal domain"/>
    <property type="match status" value="1"/>
</dbReference>
<dbReference type="PANTHER" id="PTHR30329:SF21">
    <property type="entry name" value="LIPOPROTEIN YIAD-RELATED"/>
    <property type="match status" value="1"/>
</dbReference>
<evidence type="ECO:0000256" key="4">
    <source>
        <dbReference type="PROSITE-ProRule" id="PRU00473"/>
    </source>
</evidence>
<dbReference type="PRINTS" id="PR01021">
    <property type="entry name" value="OMPADOMAIN"/>
</dbReference>
<dbReference type="RefSeq" id="WP_074539491.1">
    <property type="nucleotide sequence ID" value="NZ_FNBD01000020.1"/>
</dbReference>
<keyword evidence="2 4" id="KW-0472">Membrane</keyword>
<dbReference type="PROSITE" id="PS51123">
    <property type="entry name" value="OMPA_2"/>
    <property type="match status" value="1"/>
</dbReference>
<evidence type="ECO:0000256" key="2">
    <source>
        <dbReference type="ARBA" id="ARBA00023136"/>
    </source>
</evidence>
<gene>
    <name evidence="6" type="ORF">SAMN04487992_1209</name>
</gene>
<dbReference type="InterPro" id="IPR006664">
    <property type="entry name" value="OMP_bac"/>
</dbReference>
<evidence type="ECO:0000259" key="5">
    <source>
        <dbReference type="PROSITE" id="PS51123"/>
    </source>
</evidence>
<dbReference type="CDD" id="cd07185">
    <property type="entry name" value="OmpA_C-like"/>
    <property type="match status" value="1"/>
</dbReference>
<sequence>MKKYIYSYLFCFFGILTFGYAQQSKLKKAEENFNNHSYALAITTYEALVAKGYESDVIYKNLGDANFNNGDYNKAAEWYGKLFALKTDAIGSEYYFRYAQSLKSTEDYKKSDVYMKKFQKIKGTDSRAQKFEANTEYLELIKAKTKRFTLKKVSVNSKNSEFAPSLYQGNLVFASARDTGLLVNNIHKWTNKAYLNLYQADSTSEDGVFRTPEVFSKQLNSKTHESSTAFTKDGTTVYFTRNNSKDGNFVEDEAGLSRLKIYRASLENGVWGNVIELPFNTNEYSTAHPSLSADEKTLYFASDMPPSLGASDIFKVAIHEDGTFGTPENLGNTINTEARETFPFIAESGDLYFSSDGHPGLGGLDVYTVSARTGAVSNVGEPINSKEDDFSIILDEEKLKGFFASNRTGGMGDDDIYAFTFEKIDEEPEAFVSQINGSIIDKLTGELIPLGKVSVYDYANNNLFEITADDQGKFSSPIEFPSKKYRFVAEVEGYNDETVYLITPLGTVDETLEDLNFIIAMEKGDKSSVIGADLVEILKLKTIFFNTNSSYLNPDAFPELDKVVAYMKEFPSARVEVGSHSDSRDSDRYNLWLSDRRAKSTVSYIVSMGISENRITGTGYGETLLVNKCVNDAPCSEAEHALNRRSEFIVFQN</sequence>
<evidence type="ECO:0000313" key="7">
    <source>
        <dbReference type="Proteomes" id="UP000182114"/>
    </source>
</evidence>
<evidence type="ECO:0000313" key="6">
    <source>
        <dbReference type="EMBL" id="SDF51253.1"/>
    </source>
</evidence>
<evidence type="ECO:0000256" key="3">
    <source>
        <dbReference type="ARBA" id="ARBA00023237"/>
    </source>
</evidence>
<dbReference type="AlphaFoldDB" id="A0A1G7LPA8"/>
<evidence type="ECO:0000256" key="1">
    <source>
        <dbReference type="ARBA" id="ARBA00004442"/>
    </source>
</evidence>
<dbReference type="PANTHER" id="PTHR30329">
    <property type="entry name" value="STATOR ELEMENT OF FLAGELLAR MOTOR COMPLEX"/>
    <property type="match status" value="1"/>
</dbReference>
<dbReference type="InterPro" id="IPR011990">
    <property type="entry name" value="TPR-like_helical_dom_sf"/>
</dbReference>
<protein>
    <submittedName>
        <fullName evidence="6">Outer membrane protein OmpA</fullName>
    </submittedName>
</protein>
<keyword evidence="7" id="KW-1185">Reference proteome</keyword>
<dbReference type="Gene3D" id="3.30.1330.60">
    <property type="entry name" value="OmpA-like domain"/>
    <property type="match status" value="1"/>
</dbReference>
<dbReference type="InterPro" id="IPR036737">
    <property type="entry name" value="OmpA-like_sf"/>
</dbReference>
<dbReference type="InterPro" id="IPR050330">
    <property type="entry name" value="Bact_OuterMem_StrucFunc"/>
</dbReference>
<dbReference type="eggNOG" id="COG2885">
    <property type="taxonomic scope" value="Bacteria"/>
</dbReference>
<name>A0A1G7LPA8_9FLAO</name>
<feature type="domain" description="OmpA-like" evidence="5">
    <location>
        <begin position="532"/>
        <end position="653"/>
    </location>
</feature>
<dbReference type="SUPFAM" id="SSF82171">
    <property type="entry name" value="DPP6 N-terminal domain-like"/>
    <property type="match status" value="1"/>
</dbReference>
<proteinExistence type="predicted"/>
<dbReference type="SUPFAM" id="SSF48452">
    <property type="entry name" value="TPR-like"/>
    <property type="match status" value="1"/>
</dbReference>
<dbReference type="InterPro" id="IPR011659">
    <property type="entry name" value="WD40"/>
</dbReference>
<dbReference type="Pfam" id="PF00691">
    <property type="entry name" value="OmpA"/>
    <property type="match status" value="1"/>
</dbReference>
<dbReference type="SUPFAM" id="SSF103088">
    <property type="entry name" value="OmpA-like"/>
    <property type="match status" value="1"/>
</dbReference>
<organism evidence="6 7">
    <name type="scientific">Cellulophaga baltica</name>
    <dbReference type="NCBI Taxonomy" id="76594"/>
    <lineage>
        <taxon>Bacteria</taxon>
        <taxon>Pseudomonadati</taxon>
        <taxon>Bacteroidota</taxon>
        <taxon>Flavobacteriia</taxon>
        <taxon>Flavobacteriales</taxon>
        <taxon>Flavobacteriaceae</taxon>
        <taxon>Cellulophaga</taxon>
    </lineage>
</organism>
<dbReference type="Pfam" id="PF07676">
    <property type="entry name" value="PD40"/>
    <property type="match status" value="3"/>
</dbReference>
<dbReference type="Gene3D" id="1.25.40.10">
    <property type="entry name" value="Tetratricopeptide repeat domain"/>
    <property type="match status" value="1"/>
</dbReference>
<dbReference type="GO" id="GO:0009279">
    <property type="term" value="C:cell outer membrane"/>
    <property type="evidence" value="ECO:0007669"/>
    <property type="project" value="UniProtKB-SubCell"/>
</dbReference>
<accession>A0A1G7LPA8</accession>
<dbReference type="Proteomes" id="UP000182114">
    <property type="component" value="Unassembled WGS sequence"/>
</dbReference>
<comment type="subcellular location">
    <subcellularLocation>
        <location evidence="1">Cell outer membrane</location>
    </subcellularLocation>
</comment>
<reference evidence="7" key="1">
    <citation type="submission" date="2016-10" db="EMBL/GenBank/DDBJ databases">
        <authorList>
            <person name="Varghese N."/>
            <person name="Submissions S."/>
        </authorList>
    </citation>
    <scope>NUCLEOTIDE SEQUENCE [LARGE SCALE GENOMIC DNA]</scope>
    <source>
        <strain evidence="7">DSM 24729</strain>
    </source>
</reference>
<dbReference type="InterPro" id="IPR006665">
    <property type="entry name" value="OmpA-like"/>
</dbReference>
<keyword evidence="3" id="KW-0998">Cell outer membrane</keyword>
<dbReference type="InterPro" id="IPR011042">
    <property type="entry name" value="6-blade_b-propeller_TolB-like"/>
</dbReference>
<dbReference type="EMBL" id="FNBD01000020">
    <property type="protein sequence ID" value="SDF51253.1"/>
    <property type="molecule type" value="Genomic_DNA"/>
</dbReference>